<evidence type="ECO:0000313" key="3">
    <source>
        <dbReference type="Proteomes" id="UP001317870"/>
    </source>
</evidence>
<gene>
    <name evidence="2" type="ORF">IFM12276_44330</name>
</gene>
<dbReference type="Proteomes" id="UP001317870">
    <property type="component" value="Chromosome"/>
</dbReference>
<evidence type="ECO:0000256" key="1">
    <source>
        <dbReference type="SAM" id="MobiDB-lite"/>
    </source>
</evidence>
<evidence type="ECO:0000313" key="2">
    <source>
        <dbReference type="EMBL" id="BDU01405.1"/>
    </source>
</evidence>
<feature type="region of interest" description="Disordered" evidence="1">
    <location>
        <begin position="1"/>
        <end position="23"/>
    </location>
</feature>
<reference evidence="2 3" key="1">
    <citation type="submission" date="2022-11" db="EMBL/GenBank/DDBJ databases">
        <title>Genome Sequencing of Nocardia sp. ON39_IFM12276 and assembly.</title>
        <authorList>
            <person name="Shimojima M."/>
            <person name="Toyokawa M."/>
            <person name="Uesaka K."/>
        </authorList>
    </citation>
    <scope>NUCLEOTIDE SEQUENCE [LARGE SCALE GENOMIC DNA]</scope>
    <source>
        <strain evidence="2 3">IFM 12276</strain>
    </source>
</reference>
<keyword evidence="3" id="KW-1185">Reference proteome</keyword>
<proteinExistence type="predicted"/>
<sequence length="62" mass="6610">MDKALTSKSIAPMTHTTMQPHAQITDPVVSAATSRAKPIAARTSVKTSMVTPKACRAARQFL</sequence>
<name>A0ABN6U8C5_9NOCA</name>
<dbReference type="EMBL" id="AP026978">
    <property type="protein sequence ID" value="BDU01405.1"/>
    <property type="molecule type" value="Genomic_DNA"/>
</dbReference>
<organism evidence="2 3">
    <name type="scientific">Nocardia sputorum</name>
    <dbReference type="NCBI Taxonomy" id="2984338"/>
    <lineage>
        <taxon>Bacteria</taxon>
        <taxon>Bacillati</taxon>
        <taxon>Actinomycetota</taxon>
        <taxon>Actinomycetes</taxon>
        <taxon>Mycobacteriales</taxon>
        <taxon>Nocardiaceae</taxon>
        <taxon>Nocardia</taxon>
    </lineage>
</organism>
<protein>
    <submittedName>
        <fullName evidence="2">Uncharacterized protein</fullName>
    </submittedName>
</protein>
<feature type="compositionally biased region" description="Polar residues" evidence="1">
    <location>
        <begin position="1"/>
        <end position="22"/>
    </location>
</feature>
<accession>A0ABN6U8C5</accession>